<evidence type="ECO:0000256" key="3">
    <source>
        <dbReference type="ARBA" id="ARBA00022701"/>
    </source>
</evidence>
<dbReference type="InterPro" id="IPR001752">
    <property type="entry name" value="Kinesin_motor_dom"/>
</dbReference>
<keyword evidence="3" id="KW-0493">Microtubule</keyword>
<reference evidence="14" key="2">
    <citation type="submission" date="2021-01" db="UniProtKB">
        <authorList>
            <consortium name="EnsemblMetazoa"/>
        </authorList>
    </citation>
    <scope>IDENTIFICATION</scope>
</reference>
<dbReference type="GO" id="GO:0005829">
    <property type="term" value="C:cytosol"/>
    <property type="evidence" value="ECO:0007669"/>
    <property type="project" value="UniProtKB-ARBA"/>
</dbReference>
<evidence type="ECO:0000256" key="7">
    <source>
        <dbReference type="ARBA" id="ARBA00023175"/>
    </source>
</evidence>
<comment type="similarity">
    <text evidence="9">Belongs to the TRAFAC class myosin-kinesin ATPase superfamily. Kinesin family. KIN-12 subfamily.</text>
</comment>
<feature type="coiled-coil region" evidence="11">
    <location>
        <begin position="488"/>
        <end position="515"/>
    </location>
</feature>
<organism evidence="14 15">
    <name type="scientific">Strongylocentrotus purpuratus</name>
    <name type="common">Purple sea urchin</name>
    <dbReference type="NCBI Taxonomy" id="7668"/>
    <lineage>
        <taxon>Eukaryota</taxon>
        <taxon>Metazoa</taxon>
        <taxon>Echinodermata</taxon>
        <taxon>Eleutherozoa</taxon>
        <taxon>Echinozoa</taxon>
        <taxon>Echinoidea</taxon>
        <taxon>Euechinoidea</taxon>
        <taxon>Echinacea</taxon>
        <taxon>Camarodonta</taxon>
        <taxon>Echinidea</taxon>
        <taxon>Strongylocentrotidae</taxon>
        <taxon>Strongylocentrotus</taxon>
    </lineage>
</organism>
<dbReference type="OMA" id="THIIACI"/>
<dbReference type="SUPFAM" id="SSF52540">
    <property type="entry name" value="P-loop containing nucleoside triphosphate hydrolases"/>
    <property type="match status" value="1"/>
</dbReference>
<evidence type="ECO:0000256" key="6">
    <source>
        <dbReference type="ARBA" id="ARBA00023054"/>
    </source>
</evidence>
<dbReference type="InterPro" id="IPR044986">
    <property type="entry name" value="KIF15/KIN-12"/>
</dbReference>
<keyword evidence="8" id="KW-0206">Cytoskeleton</keyword>
<feature type="coiled-coil region" evidence="11">
    <location>
        <begin position="1090"/>
        <end position="1272"/>
    </location>
</feature>
<dbReference type="Gene3D" id="1.10.287.1490">
    <property type="match status" value="1"/>
</dbReference>
<evidence type="ECO:0000256" key="8">
    <source>
        <dbReference type="ARBA" id="ARBA00023212"/>
    </source>
</evidence>
<dbReference type="GeneID" id="373236"/>
<evidence type="ECO:0000256" key="1">
    <source>
        <dbReference type="ARBA" id="ARBA00004186"/>
    </source>
</evidence>
<dbReference type="CTD" id="56992"/>
<dbReference type="GO" id="GO:0005524">
    <property type="term" value="F:ATP binding"/>
    <property type="evidence" value="ECO:0007669"/>
    <property type="project" value="UniProtKB-UniRule"/>
</dbReference>
<keyword evidence="4 10" id="KW-0547">Nucleotide-binding</keyword>
<feature type="region of interest" description="Disordered" evidence="12">
    <location>
        <begin position="387"/>
        <end position="423"/>
    </location>
</feature>
<evidence type="ECO:0000259" key="13">
    <source>
        <dbReference type="PROSITE" id="PS50067"/>
    </source>
</evidence>
<dbReference type="EnsemblMetazoa" id="NM_214491">
    <property type="protein sequence ID" value="NP_999656"/>
    <property type="gene ID" value="GeneID_373236"/>
</dbReference>
<dbReference type="InterPro" id="IPR027417">
    <property type="entry name" value="P-loop_NTPase"/>
</dbReference>
<dbReference type="Gene3D" id="3.40.850.10">
    <property type="entry name" value="Kinesin motor domain"/>
    <property type="match status" value="1"/>
</dbReference>
<feature type="coiled-coil region" evidence="11">
    <location>
        <begin position="588"/>
        <end position="640"/>
    </location>
</feature>
<feature type="coiled-coil region" evidence="11">
    <location>
        <begin position="746"/>
        <end position="780"/>
    </location>
</feature>
<evidence type="ECO:0000256" key="5">
    <source>
        <dbReference type="ARBA" id="ARBA00022840"/>
    </source>
</evidence>
<evidence type="ECO:0000256" key="4">
    <source>
        <dbReference type="ARBA" id="ARBA00022741"/>
    </source>
</evidence>
<dbReference type="SMART" id="SM00129">
    <property type="entry name" value="KISc"/>
    <property type="match status" value="1"/>
</dbReference>
<dbReference type="Pfam" id="PF00225">
    <property type="entry name" value="Kinesin"/>
    <property type="match status" value="1"/>
</dbReference>
<feature type="coiled-coil region" evidence="11">
    <location>
        <begin position="1301"/>
        <end position="1428"/>
    </location>
</feature>
<dbReference type="PANTHER" id="PTHR37739:SF8">
    <property type="entry name" value="KINESIN-LIKE PROTEIN KIN-12D"/>
    <property type="match status" value="1"/>
</dbReference>
<feature type="binding site" evidence="10">
    <location>
        <begin position="99"/>
        <end position="106"/>
    </location>
    <ligand>
        <name>ATP</name>
        <dbReference type="ChEBI" id="CHEBI:30616"/>
    </ligand>
</feature>
<dbReference type="FunFam" id="3.40.850.10:FF:000034">
    <property type="entry name" value="Kinesin family member 15"/>
    <property type="match status" value="1"/>
</dbReference>
<feature type="compositionally biased region" description="Polar residues" evidence="12">
    <location>
        <begin position="398"/>
        <end position="414"/>
    </location>
</feature>
<feature type="region of interest" description="Disordered" evidence="12">
    <location>
        <begin position="1433"/>
        <end position="1467"/>
    </location>
</feature>
<evidence type="ECO:0000256" key="9">
    <source>
        <dbReference type="ARBA" id="ARBA00034488"/>
    </source>
</evidence>
<feature type="domain" description="Kinesin motor" evidence="13">
    <location>
        <begin position="18"/>
        <end position="354"/>
    </location>
</feature>
<keyword evidence="7 10" id="KW-0505">Motor protein</keyword>
<dbReference type="GO" id="GO:0005813">
    <property type="term" value="C:centrosome"/>
    <property type="evidence" value="ECO:0007669"/>
    <property type="project" value="UniProtKB-ARBA"/>
</dbReference>
<dbReference type="PROSITE" id="PS00411">
    <property type="entry name" value="KINESIN_MOTOR_1"/>
    <property type="match status" value="1"/>
</dbReference>
<comment type="subcellular location">
    <subcellularLocation>
        <location evidence="1">Cytoplasm</location>
        <location evidence="1">Cytoskeleton</location>
        <location evidence="1">Spindle</location>
    </subcellularLocation>
</comment>
<feature type="coiled-coil region" evidence="11">
    <location>
        <begin position="887"/>
        <end position="987"/>
    </location>
</feature>
<dbReference type="PROSITE" id="PS50067">
    <property type="entry name" value="KINESIN_MOTOR_2"/>
    <property type="match status" value="1"/>
</dbReference>
<feature type="compositionally biased region" description="Polar residues" evidence="12">
    <location>
        <begin position="699"/>
        <end position="713"/>
    </location>
</feature>
<evidence type="ECO:0000256" key="12">
    <source>
        <dbReference type="SAM" id="MobiDB-lite"/>
    </source>
</evidence>
<feature type="compositionally biased region" description="Polar residues" evidence="12">
    <location>
        <begin position="1453"/>
        <end position="1467"/>
    </location>
</feature>
<dbReference type="RefSeq" id="NP_999656.2">
    <property type="nucleotide sequence ID" value="NM_214491.2"/>
</dbReference>
<keyword evidence="5 10" id="KW-0067">ATP-binding</keyword>
<dbReference type="InterPro" id="IPR019821">
    <property type="entry name" value="Kinesin_motor_CS"/>
</dbReference>
<sequence length="1467" mass="166913">MSKKLKEQAANDASEGDAIKVFVRVRPSESHDADAAFGQCLEVRLPDTIIMHSKPEPKVFTYDHVTAANTTQESVFTAVGKRIIESCVGGFNGTIFAYGQTGSGKTFTMLGPCEDGDNFHHEMRGVIPRSFEYLFSLVNREREKHGDRYEFLCRCSFLEIYNEQIYDLLDPASLGLHLRENMKKGVFVDGLIERAVASASEAYGVLQAGWHNRRVAATSMNRESSRSHAVFTVSIESKEKKAGVSNIRVSQLHLVDLAGSERQKDTKAIGVRLKEAGSINKSLSILGNVIMALVDIAHGKQRHVPYRDSKLSFLLRDSLGGNAKTYIIANVHPDAKCFGETLSTLKFARRAKMIKNRAVVNEDTQGNVMHLQAEIRRLREALCMKGAEGSIPRGPSESGDSQMSNSSTESNGPVSGQQSGSSGGKWKKYFLEAMSLRDIVEVEKREMREKVSSLEELCSKRDQVISSNKMIIKFRNSTIDMLQKTKNKALLKEDRDLLNENLKKEIEQLQEQLEHNPFVMRYVVENQSLRAQNKKLKMMEAVRSGEAMAATKAEELETLFLELREGLSKNRRYSSTPVDGEKVPTSTLVILKSQIKKLQDELENAKQEHAEQEEMTRTTRLDLESELAAYKKANLDMEKTLQGMKIKNRMDRDAMNDIHMQTIKSITTPKKVTYQLRSRTVLRTAGETPGGPGFAGLSDNGSPLRSHSANSLAPSGDVLVTNSSPAMSEEGIIDEEMPEHVIEQCNEALTIELQKLQDKNANLQQQLEEHESQKHKMLQNSSKLDHQLQQITELYSTESQAWQEHEKDLTTRLAEATIQISTLQRDYEMTRGEAEDFKVMLQAADKEIGQEKKQKSKVTQDWDRVRAALDAQVVRLENEMCGQSRELENLTEDREQLQDAYNTLQAEHEFQQQREADLENRLKGKKAEITQLQEEIQKHLEKLDSERDKSMRLTAELRQGDNTKKDLLDAQELIDQFREERDDLLHRLDTEALKLSSSKDDLETVNSALTAIKKTDVEQKEALSSLMTALQGQKGMVKDKEEQLASMQMQLEDTRGQVSLLEAALEEGKASGAGLQSQIAALEDRMHAQAGDYQEQIEQMRADAMDANQHQKELLKELEKQSEELTQLHKQMKEKEEEYETKESEHKDTIESLEEQLEEVKTNLSTVVVELDEPESKKRKMADAQAMEIESLRDSEKRFKELSSVYDNMRDQMNEEIRSLKMKADELEDVRISKEILQAQHTALTYEIEQVRNEMAEKESSLKDEVNHLKRDMERQKTVLASMLRDKDEAVEKLYTVQTTLDQVKANEEILQENMDQVMEELDRTSALESTHFKEKEDIKSKLEEEREEKSKLTKDLTRLKEVYEEAEKKITELGGHQNPKQKIHHLQAVKSENYFLKEEVESLEKQLGKAQSDSEQMKRDYETLQKRVNQLISGTTGGGGRSHHLHKMPSTLKENNADQDMSSDTM</sequence>
<keyword evidence="15" id="KW-1185">Reference proteome</keyword>
<evidence type="ECO:0000313" key="14">
    <source>
        <dbReference type="EnsemblMetazoa" id="NP_999656"/>
    </source>
</evidence>
<evidence type="ECO:0000313" key="15">
    <source>
        <dbReference type="Proteomes" id="UP000007110"/>
    </source>
</evidence>
<keyword evidence="6 11" id="KW-0175">Coiled coil</keyword>
<dbReference type="GO" id="GO:0008017">
    <property type="term" value="F:microtubule binding"/>
    <property type="evidence" value="ECO:0007669"/>
    <property type="project" value="InterPro"/>
</dbReference>
<dbReference type="GO" id="GO:0007018">
    <property type="term" value="P:microtubule-based movement"/>
    <property type="evidence" value="ECO:0007669"/>
    <property type="project" value="InterPro"/>
</dbReference>
<dbReference type="OrthoDB" id="3176171at2759"/>
<proteinExistence type="inferred from homology"/>
<dbReference type="InParanoid" id="A0A7M6UWR9"/>
<dbReference type="GO" id="GO:0000278">
    <property type="term" value="P:mitotic cell cycle"/>
    <property type="evidence" value="ECO:0007669"/>
    <property type="project" value="UniProtKB-ARBA"/>
</dbReference>
<dbReference type="PRINTS" id="PR00380">
    <property type="entry name" value="KINESINHEAVY"/>
</dbReference>
<protein>
    <recommendedName>
        <fullName evidence="13">Kinesin motor domain-containing protein</fullName>
    </recommendedName>
</protein>
<name>A0A7M6UWR9_STRPU</name>
<reference evidence="15" key="1">
    <citation type="submission" date="2015-02" db="EMBL/GenBank/DDBJ databases">
        <title>Genome sequencing for Strongylocentrotus purpuratus.</title>
        <authorList>
            <person name="Murali S."/>
            <person name="Liu Y."/>
            <person name="Vee V."/>
            <person name="English A."/>
            <person name="Wang M."/>
            <person name="Skinner E."/>
            <person name="Han Y."/>
            <person name="Muzny D.M."/>
            <person name="Worley K.C."/>
            <person name="Gibbs R.A."/>
        </authorList>
    </citation>
    <scope>NUCLEOTIDE SEQUENCE</scope>
</reference>
<dbReference type="GO" id="GO:0005874">
    <property type="term" value="C:microtubule"/>
    <property type="evidence" value="ECO:0007669"/>
    <property type="project" value="UniProtKB-KW"/>
</dbReference>
<evidence type="ECO:0000256" key="11">
    <source>
        <dbReference type="SAM" id="Coils"/>
    </source>
</evidence>
<dbReference type="Proteomes" id="UP000007110">
    <property type="component" value="Unassembled WGS sequence"/>
</dbReference>
<feature type="coiled-coil region" evidence="11">
    <location>
        <begin position="806"/>
        <end position="833"/>
    </location>
</feature>
<feature type="region of interest" description="Disordered" evidence="12">
    <location>
        <begin position="684"/>
        <end position="722"/>
    </location>
</feature>
<accession>A0A7M6UWR9</accession>
<evidence type="ECO:0000256" key="2">
    <source>
        <dbReference type="ARBA" id="ARBA00022490"/>
    </source>
</evidence>
<dbReference type="KEGG" id="spu:373236"/>
<evidence type="ECO:0000256" key="10">
    <source>
        <dbReference type="PROSITE-ProRule" id="PRU00283"/>
    </source>
</evidence>
<dbReference type="PANTHER" id="PTHR37739">
    <property type="entry name" value="KINESIN-LIKE PROTEIN KIN-12D"/>
    <property type="match status" value="1"/>
</dbReference>
<dbReference type="InterPro" id="IPR036961">
    <property type="entry name" value="Kinesin_motor_dom_sf"/>
</dbReference>
<dbReference type="GO" id="GO:0003777">
    <property type="term" value="F:microtubule motor activity"/>
    <property type="evidence" value="ECO:0007669"/>
    <property type="project" value="InterPro"/>
</dbReference>
<dbReference type="GO" id="GO:0005819">
    <property type="term" value="C:spindle"/>
    <property type="evidence" value="ECO:0007669"/>
    <property type="project" value="UniProtKB-SubCell"/>
</dbReference>
<dbReference type="CDD" id="cd01373">
    <property type="entry name" value="KISc_KLP2_like"/>
    <property type="match status" value="1"/>
</dbReference>
<keyword evidence="2" id="KW-0963">Cytoplasm</keyword>